<evidence type="ECO:0000256" key="1">
    <source>
        <dbReference type="SAM" id="MobiDB-lite"/>
    </source>
</evidence>
<evidence type="ECO:0000256" key="3">
    <source>
        <dbReference type="SAM" id="SignalP"/>
    </source>
</evidence>
<name>A0A5C3KHI5_COPMA</name>
<evidence type="ECO:0000313" key="4">
    <source>
        <dbReference type="EMBL" id="TFK19560.1"/>
    </source>
</evidence>
<reference evidence="4 5" key="1">
    <citation type="journal article" date="2019" name="Nat. Ecol. Evol.">
        <title>Megaphylogeny resolves global patterns of mushroom evolution.</title>
        <authorList>
            <person name="Varga T."/>
            <person name="Krizsan K."/>
            <person name="Foldi C."/>
            <person name="Dima B."/>
            <person name="Sanchez-Garcia M."/>
            <person name="Sanchez-Ramirez S."/>
            <person name="Szollosi G.J."/>
            <person name="Szarkandi J.G."/>
            <person name="Papp V."/>
            <person name="Albert L."/>
            <person name="Andreopoulos W."/>
            <person name="Angelini C."/>
            <person name="Antonin V."/>
            <person name="Barry K.W."/>
            <person name="Bougher N.L."/>
            <person name="Buchanan P."/>
            <person name="Buyck B."/>
            <person name="Bense V."/>
            <person name="Catcheside P."/>
            <person name="Chovatia M."/>
            <person name="Cooper J."/>
            <person name="Damon W."/>
            <person name="Desjardin D."/>
            <person name="Finy P."/>
            <person name="Geml J."/>
            <person name="Haridas S."/>
            <person name="Hughes K."/>
            <person name="Justo A."/>
            <person name="Karasinski D."/>
            <person name="Kautmanova I."/>
            <person name="Kiss B."/>
            <person name="Kocsube S."/>
            <person name="Kotiranta H."/>
            <person name="LaButti K.M."/>
            <person name="Lechner B.E."/>
            <person name="Liimatainen K."/>
            <person name="Lipzen A."/>
            <person name="Lukacs Z."/>
            <person name="Mihaltcheva S."/>
            <person name="Morgado L.N."/>
            <person name="Niskanen T."/>
            <person name="Noordeloos M.E."/>
            <person name="Ohm R.A."/>
            <person name="Ortiz-Santana B."/>
            <person name="Ovrebo C."/>
            <person name="Racz N."/>
            <person name="Riley R."/>
            <person name="Savchenko A."/>
            <person name="Shiryaev A."/>
            <person name="Soop K."/>
            <person name="Spirin V."/>
            <person name="Szebenyi C."/>
            <person name="Tomsovsky M."/>
            <person name="Tulloss R.E."/>
            <person name="Uehling J."/>
            <person name="Grigoriev I.V."/>
            <person name="Vagvolgyi C."/>
            <person name="Papp T."/>
            <person name="Martin F.M."/>
            <person name="Miettinen O."/>
            <person name="Hibbett D.S."/>
            <person name="Nagy L.G."/>
        </authorList>
    </citation>
    <scope>NUCLEOTIDE SEQUENCE [LARGE SCALE GENOMIC DNA]</scope>
    <source>
        <strain evidence="4 5">CBS 121175</strain>
    </source>
</reference>
<keyword evidence="2" id="KW-0812">Transmembrane</keyword>
<sequence length="492" mass="54293">MPRNIARPESSIFALLFWLLAVSRVSLCAELLLIYDVTSSRFTLTNFDKDANNLIAVTESVPYYNRTRLESLDSIDWPTRQLSFAFKGTSFAFFGSYALAPARFNNAPDTWRVDQAPSQLLTISFLSSRIGEGSQKHGQWFTSPTLPDGDHVVEIMLNGNLTYFLLDFAVVTAGLTEDFDNDTRVIVDDGEVSEIFYWGAWNTVTFGLDADQSRVRNYPFKFTTHRTTTVGSGFKFRFAGTSIRIYAMYDHSRAGEFNLTFTLDDQPSQERRFRTGFDQLPEAQPGLQDSVLELPNWLLMEFTSLDAGEHIITANLTHIDNQELIFDYLVYAPSYPNLASKPVFSSGDINPTVSADAASPNLAAILGGSIGGSCFVLGALVIIFLVWRRTRRKALKALGIEPFQPSYPPTYQTPVQTKPIAPHTDSTVDAGVVSDSLNNFQSLIGAPKSDSQLLAGGVAPPNPSHRVRDSVDTFSQPPPAYSTLVQARSGAG</sequence>
<keyword evidence="2" id="KW-1133">Transmembrane helix</keyword>
<gene>
    <name evidence="4" type="ORF">FA15DRAFT_172994</name>
</gene>
<organism evidence="4 5">
    <name type="scientific">Coprinopsis marcescibilis</name>
    <name type="common">Agaric fungus</name>
    <name type="synonym">Psathyrella marcescibilis</name>
    <dbReference type="NCBI Taxonomy" id="230819"/>
    <lineage>
        <taxon>Eukaryota</taxon>
        <taxon>Fungi</taxon>
        <taxon>Dikarya</taxon>
        <taxon>Basidiomycota</taxon>
        <taxon>Agaricomycotina</taxon>
        <taxon>Agaricomycetes</taxon>
        <taxon>Agaricomycetidae</taxon>
        <taxon>Agaricales</taxon>
        <taxon>Agaricineae</taxon>
        <taxon>Psathyrellaceae</taxon>
        <taxon>Coprinopsis</taxon>
    </lineage>
</organism>
<keyword evidence="3" id="KW-0732">Signal</keyword>
<protein>
    <recommendedName>
        <fullName evidence="6">Transmembrane protein</fullName>
    </recommendedName>
</protein>
<feature type="signal peptide" evidence="3">
    <location>
        <begin position="1"/>
        <end position="28"/>
    </location>
</feature>
<keyword evidence="5" id="KW-1185">Reference proteome</keyword>
<proteinExistence type="predicted"/>
<evidence type="ECO:0000313" key="5">
    <source>
        <dbReference type="Proteomes" id="UP000307440"/>
    </source>
</evidence>
<accession>A0A5C3KHI5</accession>
<feature type="chain" id="PRO_5023057060" description="Transmembrane protein" evidence="3">
    <location>
        <begin position="29"/>
        <end position="492"/>
    </location>
</feature>
<dbReference type="Proteomes" id="UP000307440">
    <property type="component" value="Unassembled WGS sequence"/>
</dbReference>
<feature type="region of interest" description="Disordered" evidence="1">
    <location>
        <begin position="452"/>
        <end position="492"/>
    </location>
</feature>
<evidence type="ECO:0000256" key="2">
    <source>
        <dbReference type="SAM" id="Phobius"/>
    </source>
</evidence>
<dbReference type="STRING" id="230819.A0A5C3KHI5"/>
<dbReference type="EMBL" id="ML210335">
    <property type="protein sequence ID" value="TFK19560.1"/>
    <property type="molecule type" value="Genomic_DNA"/>
</dbReference>
<feature type="transmembrane region" description="Helical" evidence="2">
    <location>
        <begin position="362"/>
        <end position="387"/>
    </location>
</feature>
<evidence type="ECO:0008006" key="6">
    <source>
        <dbReference type="Google" id="ProtNLM"/>
    </source>
</evidence>
<dbReference type="OrthoDB" id="2756615at2759"/>
<dbReference type="Gene3D" id="2.60.120.260">
    <property type="entry name" value="Galactose-binding domain-like"/>
    <property type="match status" value="1"/>
</dbReference>
<keyword evidence="2" id="KW-0472">Membrane</keyword>
<dbReference type="AlphaFoldDB" id="A0A5C3KHI5"/>